<dbReference type="Pfam" id="PF03171">
    <property type="entry name" value="2OG-FeII_Oxy"/>
    <property type="match status" value="1"/>
</dbReference>
<accession>A0AAV5M9D4</accession>
<keyword evidence="6" id="KW-1185">Reference proteome</keyword>
<comment type="caution">
    <text evidence="5">The sequence shown here is derived from an EMBL/GenBank/DDBJ whole genome shotgun (WGS) entry which is preliminary data.</text>
</comment>
<gene>
    <name evidence="5" type="ORF">SLEP1_g52570</name>
</gene>
<evidence type="ECO:0000259" key="3">
    <source>
        <dbReference type="Pfam" id="PF03171"/>
    </source>
</evidence>
<evidence type="ECO:0000256" key="1">
    <source>
        <dbReference type="ARBA" id="ARBA00022723"/>
    </source>
</evidence>
<proteinExistence type="predicted"/>
<reference evidence="5 6" key="1">
    <citation type="journal article" date="2021" name="Commun. Biol.">
        <title>The genome of Shorea leprosula (Dipterocarpaceae) highlights the ecological relevance of drought in aseasonal tropical rainforests.</title>
        <authorList>
            <person name="Ng K.K.S."/>
            <person name="Kobayashi M.J."/>
            <person name="Fawcett J.A."/>
            <person name="Hatakeyama M."/>
            <person name="Paape T."/>
            <person name="Ng C.H."/>
            <person name="Ang C.C."/>
            <person name="Tnah L.H."/>
            <person name="Lee C.T."/>
            <person name="Nishiyama T."/>
            <person name="Sese J."/>
            <person name="O'Brien M.J."/>
            <person name="Copetti D."/>
            <person name="Mohd Noor M.I."/>
            <person name="Ong R.C."/>
            <person name="Putra M."/>
            <person name="Sireger I.Z."/>
            <person name="Indrioko S."/>
            <person name="Kosugi Y."/>
            <person name="Izuno A."/>
            <person name="Isagi Y."/>
            <person name="Lee S.L."/>
            <person name="Shimizu K.K."/>
        </authorList>
    </citation>
    <scope>NUCLEOTIDE SEQUENCE [LARGE SCALE GENOMIC DNA]</scope>
    <source>
        <strain evidence="5">214</strain>
    </source>
</reference>
<dbReference type="AlphaFoldDB" id="A0AAV5M9D4"/>
<dbReference type="InterPro" id="IPR050295">
    <property type="entry name" value="Plant_2OG-oxidoreductases"/>
</dbReference>
<dbReference type="Gene3D" id="2.60.120.330">
    <property type="entry name" value="B-lactam Antibiotic, Isopenicillin N Synthase, Chain"/>
    <property type="match status" value="1"/>
</dbReference>
<dbReference type="PANTHER" id="PTHR47991">
    <property type="entry name" value="OXOGLUTARATE/IRON-DEPENDENT DIOXYGENASE"/>
    <property type="match status" value="1"/>
</dbReference>
<keyword evidence="2" id="KW-0408">Iron</keyword>
<dbReference type="GO" id="GO:0046872">
    <property type="term" value="F:metal ion binding"/>
    <property type="evidence" value="ECO:0007669"/>
    <property type="project" value="UniProtKB-KW"/>
</dbReference>
<feature type="domain" description="Isopenicillin N synthase-like Fe(2+) 2OG dioxygenase" evidence="3">
    <location>
        <begin position="214"/>
        <end position="271"/>
    </location>
</feature>
<evidence type="ECO:0000259" key="4">
    <source>
        <dbReference type="Pfam" id="PF14226"/>
    </source>
</evidence>
<dbReference type="SUPFAM" id="SSF51197">
    <property type="entry name" value="Clavaminate synthase-like"/>
    <property type="match status" value="1"/>
</dbReference>
<dbReference type="InterPro" id="IPR027443">
    <property type="entry name" value="IPNS-like_sf"/>
</dbReference>
<evidence type="ECO:0000313" key="5">
    <source>
        <dbReference type="EMBL" id="GKV45498.1"/>
    </source>
</evidence>
<evidence type="ECO:0000313" key="6">
    <source>
        <dbReference type="Proteomes" id="UP001054252"/>
    </source>
</evidence>
<feature type="domain" description="Non-haem dioxygenase N-terminal" evidence="4">
    <location>
        <begin position="45"/>
        <end position="165"/>
    </location>
</feature>
<organism evidence="5 6">
    <name type="scientific">Rubroshorea leprosula</name>
    <dbReference type="NCBI Taxonomy" id="152421"/>
    <lineage>
        <taxon>Eukaryota</taxon>
        <taxon>Viridiplantae</taxon>
        <taxon>Streptophyta</taxon>
        <taxon>Embryophyta</taxon>
        <taxon>Tracheophyta</taxon>
        <taxon>Spermatophyta</taxon>
        <taxon>Magnoliopsida</taxon>
        <taxon>eudicotyledons</taxon>
        <taxon>Gunneridae</taxon>
        <taxon>Pentapetalae</taxon>
        <taxon>rosids</taxon>
        <taxon>malvids</taxon>
        <taxon>Malvales</taxon>
        <taxon>Dipterocarpaceae</taxon>
        <taxon>Rubroshorea</taxon>
    </lineage>
</organism>
<protein>
    <recommendedName>
        <fullName evidence="7">Flavanone 3-hydroxylase</fullName>
    </recommendedName>
</protein>
<dbReference type="Pfam" id="PF14226">
    <property type="entry name" value="DIOX_N"/>
    <property type="match status" value="1"/>
</dbReference>
<dbReference type="InterPro" id="IPR044861">
    <property type="entry name" value="IPNS-like_FE2OG_OXY"/>
</dbReference>
<dbReference type="EMBL" id="BPVZ01000195">
    <property type="protein sequence ID" value="GKV45498.1"/>
    <property type="molecule type" value="Genomic_DNA"/>
</dbReference>
<dbReference type="InterPro" id="IPR026992">
    <property type="entry name" value="DIOX_N"/>
</dbReference>
<keyword evidence="1" id="KW-0479">Metal-binding</keyword>
<name>A0AAV5M9D4_9ROSI</name>
<sequence>MAGDQSSSSFTTGNIAQEKGLDYVPGCYKVSSPNHPSLARETTLVPVIDMARLRQDGGERSVIIREIGDAFHRSGFFQVSFLLIQPSDLVNHGICQEILDGALASALGFFNLPAQLKLQLKSDDVFKAVRYGGSFKDGVDKVQFWRVFLKHYSYPLDTWIDSWPKNPPQYREKMGNFSTEIRKLALELMKVITESLGLGRNYQSQKMEDGMQVITVNCHPPCPQPSLALGLPPHSDYSSLTILLQNSPGLEIGDSHDCKWRLVPELHGALQIL</sequence>
<dbReference type="Proteomes" id="UP001054252">
    <property type="component" value="Unassembled WGS sequence"/>
</dbReference>
<evidence type="ECO:0008006" key="7">
    <source>
        <dbReference type="Google" id="ProtNLM"/>
    </source>
</evidence>
<evidence type="ECO:0000256" key="2">
    <source>
        <dbReference type="ARBA" id="ARBA00023004"/>
    </source>
</evidence>